<dbReference type="GO" id="GO:0004030">
    <property type="term" value="F:aldehyde dehydrogenase [NAD(P)+] activity"/>
    <property type="evidence" value="ECO:0007669"/>
    <property type="project" value="InterPro"/>
</dbReference>
<evidence type="ECO:0000313" key="6">
    <source>
        <dbReference type="Proteomes" id="UP000226079"/>
    </source>
</evidence>
<comment type="caution">
    <text evidence="5">The sequence shown here is derived from an EMBL/GenBank/DDBJ whole genome shotgun (WGS) entry which is preliminary data.</text>
</comment>
<dbReference type="InterPro" id="IPR016160">
    <property type="entry name" value="Ald_DH_CS_CYS"/>
</dbReference>
<dbReference type="SUPFAM" id="SSF53720">
    <property type="entry name" value="ALDH-like"/>
    <property type="match status" value="1"/>
</dbReference>
<evidence type="ECO:0000256" key="3">
    <source>
        <dbReference type="ARBA" id="ARBA00023002"/>
    </source>
</evidence>
<dbReference type="CDD" id="cd07100">
    <property type="entry name" value="ALDH_SSADH1_GabD1"/>
    <property type="match status" value="1"/>
</dbReference>
<dbReference type="EMBL" id="PDJC01000001">
    <property type="protein sequence ID" value="PFG15673.1"/>
    <property type="molecule type" value="Genomic_DNA"/>
</dbReference>
<name>A0A2A9CMP7_9ACTN</name>
<proteinExistence type="inferred from homology"/>
<dbReference type="GO" id="GO:0004777">
    <property type="term" value="F:succinate-semialdehyde dehydrogenase (NAD+) activity"/>
    <property type="evidence" value="ECO:0007669"/>
    <property type="project" value="TreeGrafter"/>
</dbReference>
<dbReference type="InterPro" id="IPR015590">
    <property type="entry name" value="Aldehyde_DH_dom"/>
</dbReference>
<accession>A0A2A9CMP7</accession>
<evidence type="ECO:0000259" key="4">
    <source>
        <dbReference type="Pfam" id="PF00171"/>
    </source>
</evidence>
<dbReference type="PANTHER" id="PTHR43217:SF2">
    <property type="entry name" value="SUCCINATE-SEMIALDEHYDE DEHYDROGENASE [NADP(+)]"/>
    <property type="match status" value="1"/>
</dbReference>
<protein>
    <submittedName>
        <fullName evidence="5">Succinate-semialdehyde dehydrogenase/glutarate-semialdehyde dehydrogenase</fullName>
    </submittedName>
</protein>
<evidence type="ECO:0000313" key="5">
    <source>
        <dbReference type="EMBL" id="PFG15673.1"/>
    </source>
</evidence>
<dbReference type="Proteomes" id="UP000226079">
    <property type="component" value="Unassembled WGS sequence"/>
</dbReference>
<keyword evidence="6" id="KW-1185">Reference proteome</keyword>
<dbReference type="FunFam" id="3.40.605.10:FF:000012">
    <property type="entry name" value="NAD-dependent succinate-semialdehyde dehydrogenase"/>
    <property type="match status" value="1"/>
</dbReference>
<dbReference type="InterPro" id="IPR047110">
    <property type="entry name" value="GABD/Sad-like"/>
</dbReference>
<sequence>MSKYAVINPATGATLAEYPQISNEELTAAIGRADAATRGWGRSTSVEERAALVTRIGDLHAERRDELAAALVSEMGKPLAQAYGEIDFAADIYRYHAEIAAAELADEPIELRAGTGSALIRCAPLGVILGVMPWNFPFYQVARFAGPNLAAGNSVMLKPASQCPKTAQLIAQIYVDAGAPAGAFELIFADSSQIADVIADPRVAGVSLTGSEKAGAAVAEQAGRHLKKVVLELGGTDPFVVLSTDDLDAVVADLVAGRLDNSGQSCNAPKRAVVIADLYDEFVAKLVDALAKVSATDPTSEDCELGPVSSLGAAEFLEEQVKRAIAAGGELLLGGTRDGAFFAPTVITNIPRDSAAYREELFGPVALVYKVADEAEAIEVANDTPFGLGSYLYSTDPDQVQRVANAIDAGMVFVNCVLADGVELPFGGVKRSGFGREMGRLGATEFVNKKLIRIV</sequence>
<organism evidence="5 6">
    <name type="scientific">Propionicimonas paludicola</name>
    <dbReference type="NCBI Taxonomy" id="185243"/>
    <lineage>
        <taxon>Bacteria</taxon>
        <taxon>Bacillati</taxon>
        <taxon>Actinomycetota</taxon>
        <taxon>Actinomycetes</taxon>
        <taxon>Propionibacteriales</taxon>
        <taxon>Nocardioidaceae</taxon>
        <taxon>Propionicimonas</taxon>
    </lineage>
</organism>
<dbReference type="Gene3D" id="3.40.605.10">
    <property type="entry name" value="Aldehyde Dehydrogenase, Chain A, domain 1"/>
    <property type="match status" value="1"/>
</dbReference>
<evidence type="ECO:0000256" key="2">
    <source>
        <dbReference type="ARBA" id="ARBA00022857"/>
    </source>
</evidence>
<dbReference type="InterPro" id="IPR044148">
    <property type="entry name" value="ALDH_GabD1-like"/>
</dbReference>
<dbReference type="InterPro" id="IPR016162">
    <property type="entry name" value="Ald_DH_N"/>
</dbReference>
<feature type="domain" description="Aldehyde dehydrogenase" evidence="4">
    <location>
        <begin position="3"/>
        <end position="451"/>
    </location>
</feature>
<reference evidence="5 6" key="1">
    <citation type="submission" date="2017-10" db="EMBL/GenBank/DDBJ databases">
        <title>Sequencing the genomes of 1000 actinobacteria strains.</title>
        <authorList>
            <person name="Klenk H.-P."/>
        </authorList>
    </citation>
    <scope>NUCLEOTIDE SEQUENCE [LARGE SCALE GENOMIC DNA]</scope>
    <source>
        <strain evidence="5 6">DSM 15597</strain>
    </source>
</reference>
<dbReference type="Pfam" id="PF00171">
    <property type="entry name" value="Aldedh"/>
    <property type="match status" value="1"/>
</dbReference>
<gene>
    <name evidence="5" type="ORF">ATK74_0193</name>
</gene>
<keyword evidence="3" id="KW-0560">Oxidoreductase</keyword>
<comment type="similarity">
    <text evidence="1">Belongs to the aldehyde dehydrogenase family.</text>
</comment>
<evidence type="ECO:0000256" key="1">
    <source>
        <dbReference type="ARBA" id="ARBA00009986"/>
    </source>
</evidence>
<dbReference type="AlphaFoldDB" id="A0A2A9CMP7"/>
<dbReference type="OrthoDB" id="6882680at2"/>
<dbReference type="PANTHER" id="PTHR43217">
    <property type="entry name" value="SUCCINATE SEMIALDEHYDE DEHYDROGENASE [NAD(P)+] SAD"/>
    <property type="match status" value="1"/>
</dbReference>
<dbReference type="PROSITE" id="PS00070">
    <property type="entry name" value="ALDEHYDE_DEHYDR_CYS"/>
    <property type="match status" value="1"/>
</dbReference>
<dbReference type="RefSeq" id="WP_098459284.1">
    <property type="nucleotide sequence ID" value="NZ_PDJC01000001.1"/>
</dbReference>
<dbReference type="Gene3D" id="3.40.309.10">
    <property type="entry name" value="Aldehyde Dehydrogenase, Chain A, domain 2"/>
    <property type="match status" value="1"/>
</dbReference>
<dbReference type="InterPro" id="IPR016161">
    <property type="entry name" value="Ald_DH/histidinol_DH"/>
</dbReference>
<dbReference type="InterPro" id="IPR016163">
    <property type="entry name" value="Ald_DH_C"/>
</dbReference>
<keyword evidence="2" id="KW-0521">NADP</keyword>